<keyword evidence="2" id="KW-1185">Reference proteome</keyword>
<sequence>MRPYTLLRFFLFFGLLALTLYQLRVAIVAQTAYSNIAANKAIKEYQSEPRLLVEYSKEDILQGDLENARRWLQKALRANPVYIPAWLTLAELENDSGNSTRSLEILEYLDRLMQGVLRWRWEKAMLAYLLGREDILKADLSWLLQQENLSGQTRKKVLNFAFTLWPEPTELVREMGKENSVPLFLHALRAKEFDTADFLWEGVDHTQLDANEILRYINLLRDNQKIDKAALLWREYYPYDNLLYNGNFSLTLVKGGFGWRIWQNEEFEFEVQNQGEKKTALHIRFNGETNIHFRHVWQLIPLSAGQPFILTGELRSKGMTTDQRPFIEIAGRDCTLQSATEMVESDQEWTSFSLNFTVPEECQEGVLVRLRRRPSKKIDSLISGDLWVTNLSLENAPPPTLQ</sequence>
<evidence type="ECO:0008006" key="3">
    <source>
        <dbReference type="Google" id="ProtNLM"/>
    </source>
</evidence>
<proteinExistence type="predicted"/>
<dbReference type="EMBL" id="MTKS01000001">
    <property type="protein sequence ID" value="RWX52539.1"/>
    <property type="molecule type" value="Genomic_DNA"/>
</dbReference>
<protein>
    <recommendedName>
        <fullName evidence="3">Tetratricopeptide repeat-containing protein</fullName>
    </recommendedName>
</protein>
<dbReference type="SUPFAM" id="SSF48452">
    <property type="entry name" value="TPR-like"/>
    <property type="match status" value="1"/>
</dbReference>
<reference evidence="1 2" key="1">
    <citation type="submission" date="2017-01" db="EMBL/GenBank/DDBJ databases">
        <title>The cable genome- insights into the physiology and evolution of filamentous bacteria capable of sulfide oxidation via long distance electron transfer.</title>
        <authorList>
            <person name="Schreiber L."/>
            <person name="Bjerg J.T."/>
            <person name="Boggild A."/>
            <person name="Van De Vossenberg J."/>
            <person name="Meysman F."/>
            <person name="Nielsen L.P."/>
            <person name="Schramm A."/>
            <person name="Kjeldsen K.U."/>
        </authorList>
    </citation>
    <scope>NUCLEOTIDE SEQUENCE [LARGE SCALE GENOMIC DNA]</scope>
    <source>
        <strain evidence="1">A5</strain>
    </source>
</reference>
<accession>A0A444JHH8</accession>
<organism evidence="1 2">
    <name type="scientific">Candidatus Electrothrix marina</name>
    <dbReference type="NCBI Taxonomy" id="1859130"/>
    <lineage>
        <taxon>Bacteria</taxon>
        <taxon>Pseudomonadati</taxon>
        <taxon>Thermodesulfobacteriota</taxon>
        <taxon>Desulfobulbia</taxon>
        <taxon>Desulfobulbales</taxon>
        <taxon>Desulfobulbaceae</taxon>
        <taxon>Candidatus Electrothrix</taxon>
    </lineage>
</organism>
<dbReference type="AlphaFoldDB" id="A0A444JHH8"/>
<dbReference type="Gene3D" id="1.25.40.10">
    <property type="entry name" value="Tetratricopeptide repeat domain"/>
    <property type="match status" value="1"/>
</dbReference>
<comment type="caution">
    <text evidence="1">The sequence shown here is derived from an EMBL/GenBank/DDBJ whole genome shotgun (WGS) entry which is preliminary data.</text>
</comment>
<dbReference type="Proteomes" id="UP000288892">
    <property type="component" value="Unassembled WGS sequence"/>
</dbReference>
<dbReference type="Gene3D" id="2.60.120.260">
    <property type="entry name" value="Galactose-binding domain-like"/>
    <property type="match status" value="1"/>
</dbReference>
<gene>
    <name evidence="1" type="ORF">VU01_10014</name>
</gene>
<evidence type="ECO:0000313" key="1">
    <source>
        <dbReference type="EMBL" id="RWX52539.1"/>
    </source>
</evidence>
<dbReference type="InterPro" id="IPR011990">
    <property type="entry name" value="TPR-like_helical_dom_sf"/>
</dbReference>
<name>A0A444JHH8_9BACT</name>
<evidence type="ECO:0000313" key="2">
    <source>
        <dbReference type="Proteomes" id="UP000288892"/>
    </source>
</evidence>